<dbReference type="OrthoDB" id="2354892at2"/>
<reference evidence="1 2" key="1">
    <citation type="submission" date="2016-01" db="EMBL/GenBank/DDBJ databases">
        <title>Whole genome sequencing of Bhargavaea cecembensis T14.</title>
        <authorList>
            <person name="Hong K.W."/>
        </authorList>
    </citation>
    <scope>NUCLEOTIDE SEQUENCE [LARGE SCALE GENOMIC DNA]</scope>
    <source>
        <strain evidence="1 2">T14</strain>
    </source>
</reference>
<gene>
    <name evidence="1" type="ORF">AV656_14645</name>
</gene>
<evidence type="ECO:0000313" key="1">
    <source>
        <dbReference type="EMBL" id="KZE36379.1"/>
    </source>
</evidence>
<comment type="caution">
    <text evidence="1">The sequence shown here is derived from an EMBL/GenBank/DDBJ whole genome shotgun (WGS) entry which is preliminary data.</text>
</comment>
<dbReference type="EMBL" id="LQNT01000013">
    <property type="protein sequence ID" value="KZE36379.1"/>
    <property type="molecule type" value="Genomic_DNA"/>
</dbReference>
<sequence length="130" mass="14451">MKPITGKRVKAYLIDVAVSTAAAAGVEYLLRKKIKSEAFHALVTPTAVMWALEYAQLRNSGRTIGYKTMGLALENMDGTEPTTGQIVKRMAYRDTISTFQYLKDREAFESQDGALFPHDRFSGTVVTARQ</sequence>
<evidence type="ECO:0000313" key="2">
    <source>
        <dbReference type="Proteomes" id="UP000076490"/>
    </source>
</evidence>
<dbReference type="RefSeq" id="WP_063183527.1">
    <property type="nucleotide sequence ID" value="NZ_LQNT01000013.1"/>
</dbReference>
<protein>
    <submittedName>
        <fullName evidence="1">RDD family protein</fullName>
    </submittedName>
</protein>
<proteinExistence type="predicted"/>
<dbReference type="AlphaFoldDB" id="A0A165GH77"/>
<dbReference type="Proteomes" id="UP000076490">
    <property type="component" value="Unassembled WGS sequence"/>
</dbReference>
<organism evidence="1 2">
    <name type="scientific">Bhargavaea cecembensis</name>
    <dbReference type="NCBI Taxonomy" id="394098"/>
    <lineage>
        <taxon>Bacteria</taxon>
        <taxon>Bacillati</taxon>
        <taxon>Bacillota</taxon>
        <taxon>Bacilli</taxon>
        <taxon>Bacillales</taxon>
        <taxon>Caryophanaceae</taxon>
        <taxon>Bhargavaea</taxon>
    </lineage>
</organism>
<accession>A0A165GH77</accession>
<name>A0A165GH77_9BACL</name>